<evidence type="ECO:0008006" key="4">
    <source>
        <dbReference type="Google" id="ProtNLM"/>
    </source>
</evidence>
<comment type="caution">
    <text evidence="2">The sequence shown here is derived from an EMBL/GenBank/DDBJ whole genome shotgun (WGS) entry which is preliminary data.</text>
</comment>
<protein>
    <recommendedName>
        <fullName evidence="4">DUF2219 domain-containing protein</fullName>
    </recommendedName>
</protein>
<feature type="signal peptide" evidence="1">
    <location>
        <begin position="1"/>
        <end position="21"/>
    </location>
</feature>
<feature type="chain" id="PRO_5046658331" description="DUF2219 domain-containing protein" evidence="1">
    <location>
        <begin position="22"/>
        <end position="328"/>
    </location>
</feature>
<organism evidence="2 3">
    <name type="scientific">Alloalcanivorax venustensis ISO4</name>
    <dbReference type="NCBI Taxonomy" id="1177184"/>
    <lineage>
        <taxon>Bacteria</taxon>
        <taxon>Pseudomonadati</taxon>
        <taxon>Pseudomonadota</taxon>
        <taxon>Gammaproteobacteria</taxon>
        <taxon>Oceanospirillales</taxon>
        <taxon>Alcanivoracaceae</taxon>
        <taxon>Alloalcanivorax</taxon>
    </lineage>
</organism>
<sequence>MFLPRLVVLLAASLVCGLVQANTFGFSWDNDAFLGQDKNYTNGVRFSWVGDGQSDCQANGGLTCGVARALDPLPGVSASDERHALTVSLQQIMLTPSDIKRTTPDYNDLPYVGYSNLELGLFSWDKKNLFGYGVRAGIVGPDSGAEQSQKFVHKVVGANEPQGWDDQLGHDGIGGVYFLHAHRLFRTTNDAGYQTELGAAWGIDANNFDGGAQVGGFIRFGRNLPGNFIPDYAGLGTAGSLVGLFDNPGFGWEVFFGLSGQYVGYSYLEENAGRYNIEARDAVGAVITGFGVRSGEFSFTMTVQTSTSPVRDNNDPLSFGNMSFMWAI</sequence>
<evidence type="ECO:0000256" key="1">
    <source>
        <dbReference type="SAM" id="SignalP"/>
    </source>
</evidence>
<gene>
    <name evidence="2" type="ORF">ISO4_02087</name>
</gene>
<dbReference type="Gene3D" id="2.40.128.140">
    <property type="entry name" value="Outer membrane protein"/>
    <property type="match status" value="1"/>
</dbReference>
<dbReference type="InterPro" id="IPR037107">
    <property type="entry name" value="Put_OMP_sf"/>
</dbReference>
<proteinExistence type="predicted"/>
<evidence type="ECO:0000313" key="2">
    <source>
        <dbReference type="EMBL" id="MBF5053485.1"/>
    </source>
</evidence>
<dbReference type="RefSeq" id="WP_194856184.1">
    <property type="nucleotide sequence ID" value="NZ_ARXR01000017.1"/>
</dbReference>
<dbReference type="Pfam" id="PF09982">
    <property type="entry name" value="LpxR"/>
    <property type="match status" value="1"/>
</dbReference>
<evidence type="ECO:0000313" key="3">
    <source>
        <dbReference type="Proteomes" id="UP000644441"/>
    </source>
</evidence>
<keyword evidence="3" id="KW-1185">Reference proteome</keyword>
<dbReference type="Proteomes" id="UP000644441">
    <property type="component" value="Unassembled WGS sequence"/>
</dbReference>
<reference evidence="2 3" key="1">
    <citation type="submission" date="2012-09" db="EMBL/GenBank/DDBJ databases">
        <title>Genome Sequence of alkane-degrading Bacterium Alcanivorax venustensis ISO4.</title>
        <authorList>
            <person name="Lai Q."/>
            <person name="Shao Z."/>
        </authorList>
    </citation>
    <scope>NUCLEOTIDE SEQUENCE [LARGE SCALE GENOMIC DNA]</scope>
    <source>
        <strain evidence="2 3">ISO4</strain>
    </source>
</reference>
<keyword evidence="1" id="KW-0732">Signal</keyword>
<dbReference type="InterPro" id="IPR018707">
    <property type="entry name" value="LpxR"/>
</dbReference>
<accession>A0ABS0AJS7</accession>
<dbReference type="EMBL" id="ARXR01000017">
    <property type="protein sequence ID" value="MBF5053485.1"/>
    <property type="molecule type" value="Genomic_DNA"/>
</dbReference>
<name>A0ABS0AJS7_9GAMM</name>